<dbReference type="OrthoDB" id="17798at2759"/>
<evidence type="ECO:0000313" key="2">
    <source>
        <dbReference type="EMBL" id="KYQ94471.1"/>
    </source>
</evidence>
<evidence type="ECO:0000256" key="1">
    <source>
        <dbReference type="SAM" id="MobiDB-lite"/>
    </source>
</evidence>
<proteinExistence type="predicted"/>
<organism evidence="2 3">
    <name type="scientific">Tieghemostelium lacteum</name>
    <name type="common">Slime mold</name>
    <name type="synonym">Dictyostelium lacteum</name>
    <dbReference type="NCBI Taxonomy" id="361077"/>
    <lineage>
        <taxon>Eukaryota</taxon>
        <taxon>Amoebozoa</taxon>
        <taxon>Evosea</taxon>
        <taxon>Eumycetozoa</taxon>
        <taxon>Dictyostelia</taxon>
        <taxon>Dictyosteliales</taxon>
        <taxon>Raperosteliaceae</taxon>
        <taxon>Tieghemostelium</taxon>
    </lineage>
</organism>
<feature type="region of interest" description="Disordered" evidence="1">
    <location>
        <begin position="1862"/>
        <end position="1980"/>
    </location>
</feature>
<name>A0A151ZKE6_TIELA</name>
<evidence type="ECO:0000313" key="3">
    <source>
        <dbReference type="Proteomes" id="UP000076078"/>
    </source>
</evidence>
<feature type="compositionally biased region" description="Low complexity" evidence="1">
    <location>
        <begin position="1943"/>
        <end position="1959"/>
    </location>
</feature>
<dbReference type="OMA" id="KYACHEL"/>
<dbReference type="InParanoid" id="A0A151ZKE6"/>
<keyword evidence="3" id="KW-1185">Reference proteome</keyword>
<gene>
    <name evidence="2" type="ORF">DLAC_04770</name>
</gene>
<protein>
    <submittedName>
        <fullName evidence="2">Uncharacterized protein</fullName>
    </submittedName>
</protein>
<feature type="compositionally biased region" description="Pro residues" evidence="1">
    <location>
        <begin position="1375"/>
        <end position="1392"/>
    </location>
</feature>
<feature type="compositionally biased region" description="Low complexity" evidence="1">
    <location>
        <begin position="1865"/>
        <end position="1879"/>
    </location>
</feature>
<dbReference type="STRING" id="361077.A0A151ZKE6"/>
<accession>A0A151ZKE6</accession>
<comment type="caution">
    <text evidence="2">The sequence shown here is derived from an EMBL/GenBank/DDBJ whole genome shotgun (WGS) entry which is preliminary data.</text>
</comment>
<feature type="region of interest" description="Disordered" evidence="1">
    <location>
        <begin position="1363"/>
        <end position="1395"/>
    </location>
</feature>
<dbReference type="PANTHER" id="PTHR13595:SF4">
    <property type="entry name" value="CHROMOSOME UNDETERMINED SCAFFOLD_77, WHOLE GENOME SHOTGUN SEQUENCE"/>
    <property type="match status" value="1"/>
</dbReference>
<reference evidence="2 3" key="1">
    <citation type="submission" date="2015-12" db="EMBL/GenBank/DDBJ databases">
        <title>Dictyostelia acquired genes for synthesis and detection of signals that induce cell-type specialization by lateral gene transfer from prokaryotes.</title>
        <authorList>
            <person name="Gloeckner G."/>
            <person name="Schaap P."/>
        </authorList>
    </citation>
    <scope>NUCLEOTIDE SEQUENCE [LARGE SCALE GENOMIC DNA]</scope>
    <source>
        <strain evidence="2 3">TK</strain>
    </source>
</reference>
<dbReference type="Proteomes" id="UP000076078">
    <property type="component" value="Unassembled WGS sequence"/>
</dbReference>
<feature type="compositionally biased region" description="Basic and acidic residues" evidence="1">
    <location>
        <begin position="1881"/>
        <end position="1933"/>
    </location>
</feature>
<dbReference type="PANTHER" id="PTHR13595">
    <property type="entry name" value="ARL6IP4 PROTEIN"/>
    <property type="match status" value="1"/>
</dbReference>
<sequence>MLNKVFEEQYVLSATRSDKEKLLSTLINGSPDYYFYNALHLLNVDPQLTDNSNKTLYRKLMADWRKTGSTGDLPLLQLRKKLLRFNENNQKSCDNLYRLLKDNFGLTFTHSPTSVDESYDTPSQEYPTKLNPDLVDKKTIIQPVLDSTYFSMDRYNPKSLPYLLNTFKFSDNHVKQAFPKIKYPVFDEIVNEIVKNKFSFNSYEVISNLTLPQMDQLQSKYPEIVDASFIKSYLVKLLPGKDENEWKNDPVASENYFKVSMKFVNTLPKSFNQIKFTVLYHYLQHQITLNQYDDTLIQKYFEYPRSSYNYNDESSHYKAYQHSEIIRFNSANLIDNYPPVSESDDEKLLKQLLRHKFLKIDDIKPFLEWFKPYFLKGILAETRLLEKDPNEDKWTQLLDHGTVQKLKDRVDIEFLPTNAKFYHPDDGVQLKVAIKNVQHLIVKVFEINTYNFYKMENKQIDANVKLDGLVASEEFKFEYTDTPIARVVRDYQFPSLKGKRGIFVLEFIGNGKSSRALIRKGELNFITETTHLGQLIKVLDEDSQKLSKASVWVDGNTYKTNENGDIQIPFTTYPSSKSILLVYENFSTLKTFDHKGEQYTLSGGIYLENGSLIYGERAQIAIRAKLFLNGTQISTSLLEESTLTLTSTDNSSSRISNSKEIKPFVLSDTEESVYSYKVQENLSTLSVNFQAKIRAISRGNVQETLQFSNTFTVGTINESNQTNEIYFKKDNQGFKLCLYGKGGEPIPNQTLNLEFRHWCLNESTYINLQTDKNGIIDLGPLDEVHYVNVYRDRQYQFYLDQYRPNYTYPCHINAKLGDVITLPYFGNSKTPNKAAFSLFELAPDNKVSKDLFSLIKLQHEEIQLQLPAGEFKFFINDNPTVEIDIVVCDGDLREDGNYIVSPSKIIGYEPTSIKSLQLVTKVADKNLQIKLKNYTPDARVVVTASHFVPTNIDELQLQTSPIVHVGYGKSASEYFSGRELGDEINYIFNRKNQHSKSTLPGNSLKKPSLLMQPFSVSKTDQSKESLSVGTTFGSAPCPITANRHLGSAMRERRAAGSSGGSGPFLEFLGNPTSIQYNLKPNNQGEITLPLNTIEQAGNYIRVTAIDSEYMFNQLLVLDHPEPKFKEIKLTRALDPLKHFKEEKLISTVQPGQLFEILNVDSSKFALYDTLDKVMELSKTLTAGKTTLQEFSFIANWASMTFDQKKEKFSKYTCHELNFFIYKKDKEFFEKVVLPFVECKMNKTFIDFYLTSNKVRLQDFVQDTYKFNQLNTLEKILLGEVFPEHAKSIENNLTQLTDFLPIKSIHYDDIFKVALNQLESDIESAPEYTPDQPPGGEGGEEEYNRNVSFASASLMDMEDSRSYRMEKESYGDMDLSPPPPPPSSRSAGPPPPVMEMMSSAKMKKKSISTAKPESRMRMAQPLYQQIEKTQELAETNYYNQLKTNSRLIPCNEFWRDYITHINSNTSNNNNAKKYFLSKYIAFTNSSFTESIMALSVLDIPLQLANKDTYSSIRPKDGKFSVTPITPIIIFHKELVSAELDKTQGSDQGVFINQNFFDINNRYSYENNENVEIYVKDEFLTSRVYGCLVVIANLTSRTKKLDILFQIPKGAIPVGPHPFYTKDSSIELSSYSNTNLEYYFYFPSVGRFSHFPAHICEKGKIISSIKPFEFNVVSKATIVNTMSWQYVANRGTPENIIEYLEKENLYRTKLHDLYHRLKEKNVWEKVIKVLKAHKFYDQTVWSYSIFHKSPVHLQEYLSEKYKNLQFGRSISSPLVRWNPLDSGEMNYFEYSPLVNSRTHQLGNERKILNDKFANQYTQYLNLLSFKENPSDSELLSVAYYLILQDRFNDSAVVMNRIGKVVVNQKPSTSTSTTVPTTSDSATDNDKKKKKTDDEKKKEKEEKKKLKEEEKKKKEEDKELKKKLKEEEKKKKEEDKKKKKEGIVDQPQSPSTPISPSGTTPTPLSPPVPVQTTQSTSSLGTIGFDLKTDDDETLIDVSTFNQPANLPELAIQFDYLVSYLDFFNSNPVHAKILSKKYQDYPVQRWNALFKDMKNKIDQINDIDSIDINYESEIDRERAQAKMATNASTFDISVEGGNKQIAVNYSNCTDITACYYVMDIELLFSSNPFVQQGLGQFLYVVPNKTVSYPLTQKSGTFVIEIPQEFQNKNIMVDCHSANIHHNLTVYSNNLSVMLAEKAGQLRVINRQSKKSIPKAYVKVYAKLKSGTDQFWKDGYSDISGYFDYSTVSSGNITDVAKFSILVLSEEFGSLIKEAKPPGI</sequence>
<dbReference type="EMBL" id="LODT01000022">
    <property type="protein sequence ID" value="KYQ94471.1"/>
    <property type="molecule type" value="Genomic_DNA"/>
</dbReference>